<evidence type="ECO:0000313" key="2">
    <source>
        <dbReference type="EMBL" id="GLY81355.1"/>
    </source>
</evidence>
<gene>
    <name evidence="2" type="ORF">Airi01_096220</name>
</gene>
<protein>
    <submittedName>
        <fullName evidence="2">Uncharacterized protein</fullName>
    </submittedName>
</protein>
<dbReference type="AlphaFoldDB" id="A0A9W6RWU0"/>
<dbReference type="SUPFAM" id="SSF50494">
    <property type="entry name" value="Trypsin-like serine proteases"/>
    <property type="match status" value="1"/>
</dbReference>
<proteinExistence type="predicted"/>
<comment type="caution">
    <text evidence="2">The sequence shown here is derived from an EMBL/GenBank/DDBJ whole genome shotgun (WGS) entry which is preliminary data.</text>
</comment>
<dbReference type="Gene3D" id="2.40.10.10">
    <property type="entry name" value="Trypsin-like serine proteases"/>
    <property type="match status" value="1"/>
</dbReference>
<reference evidence="2" key="1">
    <citation type="submission" date="2023-03" db="EMBL/GenBank/DDBJ databases">
        <title>Actinoallomurus iriomotensis NBRC 103681.</title>
        <authorList>
            <person name="Ichikawa N."/>
            <person name="Sato H."/>
            <person name="Tonouchi N."/>
        </authorList>
    </citation>
    <scope>NUCLEOTIDE SEQUENCE</scope>
    <source>
        <strain evidence="2">NBRC 103681</strain>
    </source>
</reference>
<accession>A0A9W6RWU0</accession>
<organism evidence="2 3">
    <name type="scientific">Actinoallomurus iriomotensis</name>
    <dbReference type="NCBI Taxonomy" id="478107"/>
    <lineage>
        <taxon>Bacteria</taxon>
        <taxon>Bacillati</taxon>
        <taxon>Actinomycetota</taxon>
        <taxon>Actinomycetes</taxon>
        <taxon>Streptosporangiales</taxon>
        <taxon>Thermomonosporaceae</taxon>
        <taxon>Actinoallomurus</taxon>
    </lineage>
</organism>
<dbReference type="Proteomes" id="UP001165135">
    <property type="component" value="Unassembled WGS sequence"/>
</dbReference>
<feature type="region of interest" description="Disordered" evidence="1">
    <location>
        <begin position="47"/>
        <end position="67"/>
    </location>
</feature>
<dbReference type="EMBL" id="BSTJ01000018">
    <property type="protein sequence ID" value="GLY81355.1"/>
    <property type="molecule type" value="Genomic_DNA"/>
</dbReference>
<sequence length="67" mass="6494">MSESAGITRGMSGGPLVTTAGNVSAMVFATDLGSAQGSFALTARELSSQARAGTTPVTAVSTGPCSD</sequence>
<evidence type="ECO:0000313" key="3">
    <source>
        <dbReference type="Proteomes" id="UP001165135"/>
    </source>
</evidence>
<dbReference type="InterPro" id="IPR043504">
    <property type="entry name" value="Peptidase_S1_PA_chymotrypsin"/>
</dbReference>
<evidence type="ECO:0000256" key="1">
    <source>
        <dbReference type="SAM" id="MobiDB-lite"/>
    </source>
</evidence>
<dbReference type="InterPro" id="IPR009003">
    <property type="entry name" value="Peptidase_S1_PA"/>
</dbReference>
<name>A0A9W6RWU0_9ACTN</name>